<feature type="region of interest" description="Disordered" evidence="4">
    <location>
        <begin position="195"/>
        <end position="255"/>
    </location>
</feature>
<keyword evidence="8" id="KW-1185">Reference proteome</keyword>
<evidence type="ECO:0000256" key="3">
    <source>
        <dbReference type="ARBA" id="ARBA00023242"/>
    </source>
</evidence>
<dbReference type="PROSITE" id="PS50805">
    <property type="entry name" value="KRAB"/>
    <property type="match status" value="1"/>
</dbReference>
<dbReference type="PROSITE" id="PS50804">
    <property type="entry name" value="SCAN_BOX"/>
    <property type="match status" value="1"/>
</dbReference>
<feature type="compositionally biased region" description="Basic residues" evidence="4">
    <location>
        <begin position="236"/>
        <end position="255"/>
    </location>
</feature>
<dbReference type="Gene3D" id="6.10.140.140">
    <property type="match status" value="1"/>
</dbReference>
<evidence type="ECO:0000259" key="5">
    <source>
        <dbReference type="PROSITE" id="PS50804"/>
    </source>
</evidence>
<dbReference type="SUPFAM" id="SSF47353">
    <property type="entry name" value="Retrovirus capsid dimerization domain-like"/>
    <property type="match status" value="1"/>
</dbReference>
<feature type="domain" description="KRAB" evidence="6">
    <location>
        <begin position="126"/>
        <end position="212"/>
    </location>
</feature>
<evidence type="ECO:0000313" key="7">
    <source>
        <dbReference type="EMBL" id="KAK9405375.1"/>
    </source>
</evidence>
<dbReference type="EMBL" id="JAOTOJ010000002">
    <property type="protein sequence ID" value="KAK9405375.1"/>
    <property type="molecule type" value="Genomic_DNA"/>
</dbReference>
<dbReference type="InterPro" id="IPR036051">
    <property type="entry name" value="KRAB_dom_sf"/>
</dbReference>
<evidence type="ECO:0000256" key="4">
    <source>
        <dbReference type="SAM" id="MobiDB-lite"/>
    </source>
</evidence>
<comment type="caution">
    <text evidence="7">The sequence shown here is derived from an EMBL/GenBank/DDBJ whole genome shotgun (WGS) entry which is preliminary data.</text>
</comment>
<name>A0AAW1BUF4_CROAD</name>
<protein>
    <submittedName>
        <fullName evidence="7">Zinc finger protein</fullName>
    </submittedName>
</protein>
<dbReference type="PANTHER" id="PTHR45935">
    <property type="entry name" value="PROTEIN ZBED8-RELATED"/>
    <property type="match status" value="1"/>
</dbReference>
<evidence type="ECO:0000313" key="8">
    <source>
        <dbReference type="Proteomes" id="UP001474421"/>
    </source>
</evidence>
<dbReference type="SMART" id="SM00431">
    <property type="entry name" value="SCAN"/>
    <property type="match status" value="1"/>
</dbReference>
<reference evidence="7 8" key="1">
    <citation type="journal article" date="2024" name="Proc. Natl. Acad. Sci. U.S.A.">
        <title>The genetic regulatory architecture and epigenomic basis for age-related changes in rattlesnake venom.</title>
        <authorList>
            <person name="Hogan M.P."/>
            <person name="Holding M.L."/>
            <person name="Nystrom G.S."/>
            <person name="Colston T.J."/>
            <person name="Bartlett D.A."/>
            <person name="Mason A.J."/>
            <person name="Ellsworth S.A."/>
            <person name="Rautsaw R.M."/>
            <person name="Lawrence K.C."/>
            <person name="Strickland J.L."/>
            <person name="He B."/>
            <person name="Fraser P."/>
            <person name="Margres M.J."/>
            <person name="Gilbert D.M."/>
            <person name="Gibbs H.L."/>
            <person name="Parkinson C.L."/>
            <person name="Rokyta D.R."/>
        </authorList>
    </citation>
    <scope>NUCLEOTIDE SEQUENCE [LARGE SCALE GENOMIC DNA]</scope>
    <source>
        <strain evidence="7">DRR0105</strain>
    </source>
</reference>
<organism evidence="7 8">
    <name type="scientific">Crotalus adamanteus</name>
    <name type="common">Eastern diamondback rattlesnake</name>
    <dbReference type="NCBI Taxonomy" id="8729"/>
    <lineage>
        <taxon>Eukaryota</taxon>
        <taxon>Metazoa</taxon>
        <taxon>Chordata</taxon>
        <taxon>Craniata</taxon>
        <taxon>Vertebrata</taxon>
        <taxon>Euteleostomi</taxon>
        <taxon>Lepidosauria</taxon>
        <taxon>Squamata</taxon>
        <taxon>Bifurcata</taxon>
        <taxon>Unidentata</taxon>
        <taxon>Episquamata</taxon>
        <taxon>Toxicofera</taxon>
        <taxon>Serpentes</taxon>
        <taxon>Colubroidea</taxon>
        <taxon>Viperidae</taxon>
        <taxon>Crotalinae</taxon>
        <taxon>Crotalus</taxon>
    </lineage>
</organism>
<gene>
    <name evidence="7" type="ORF">NXF25_004149</name>
</gene>
<evidence type="ECO:0000256" key="2">
    <source>
        <dbReference type="ARBA" id="ARBA00023163"/>
    </source>
</evidence>
<feature type="domain" description="SCAN box" evidence="5">
    <location>
        <begin position="1"/>
        <end position="40"/>
    </location>
</feature>
<dbReference type="InterPro" id="IPR001909">
    <property type="entry name" value="KRAB"/>
</dbReference>
<accession>A0AAW1BUF4</accession>
<keyword evidence="3" id="KW-0539">Nucleus</keyword>
<dbReference type="Pfam" id="PF02023">
    <property type="entry name" value="SCAN"/>
    <property type="match status" value="1"/>
</dbReference>
<sequence length="255" mass="29522">MLDLVVLEQFLAILPPEMERWVRECGAETSSQAVALAEGFLLSQVEEKKLAERQVQDPFMEQGAQEPQDVSSLSQEPAFGGITQQDPAQITSAGNGAILRFHAEMPFLCGGAETAIIIPTQFQNRISFEDVAVFFSEEEWALLNPDEKLLYREVMLENARNMACVGKKWENEDSAKEMTKHSPTVKNEIRERMFRDKQEVRRPEENQLNREPEKAPAFHCADNRWEGEKEEEMKQARKQANRKERRKERKKRKER</sequence>
<dbReference type="InterPro" id="IPR038269">
    <property type="entry name" value="SCAN_sf"/>
</dbReference>
<evidence type="ECO:0000256" key="1">
    <source>
        <dbReference type="ARBA" id="ARBA00023015"/>
    </source>
</evidence>
<dbReference type="SUPFAM" id="SSF109640">
    <property type="entry name" value="KRAB domain (Kruppel-associated box)"/>
    <property type="match status" value="1"/>
</dbReference>
<dbReference type="InterPro" id="IPR050916">
    <property type="entry name" value="SCAN-C2H2_zinc_finger"/>
</dbReference>
<dbReference type="AlphaFoldDB" id="A0AAW1BUF4"/>
<feature type="region of interest" description="Disordered" evidence="4">
    <location>
        <begin position="61"/>
        <end position="86"/>
    </location>
</feature>
<dbReference type="InterPro" id="IPR003309">
    <property type="entry name" value="SCAN_dom"/>
</dbReference>
<feature type="compositionally biased region" description="Basic and acidic residues" evidence="4">
    <location>
        <begin position="195"/>
        <end position="235"/>
    </location>
</feature>
<dbReference type="GO" id="GO:0006355">
    <property type="term" value="P:regulation of DNA-templated transcription"/>
    <property type="evidence" value="ECO:0007669"/>
    <property type="project" value="InterPro"/>
</dbReference>
<dbReference type="SMART" id="SM00349">
    <property type="entry name" value="KRAB"/>
    <property type="match status" value="1"/>
</dbReference>
<keyword evidence="2" id="KW-0804">Transcription</keyword>
<dbReference type="Pfam" id="PF01352">
    <property type="entry name" value="KRAB"/>
    <property type="match status" value="1"/>
</dbReference>
<keyword evidence="1" id="KW-0805">Transcription regulation</keyword>
<evidence type="ECO:0000259" key="6">
    <source>
        <dbReference type="PROSITE" id="PS50805"/>
    </source>
</evidence>
<dbReference type="Gene3D" id="1.10.4020.10">
    <property type="entry name" value="DNA breaking-rejoining enzymes"/>
    <property type="match status" value="1"/>
</dbReference>
<dbReference type="Proteomes" id="UP001474421">
    <property type="component" value="Unassembled WGS sequence"/>
</dbReference>
<proteinExistence type="predicted"/>
<dbReference type="CDD" id="cd07765">
    <property type="entry name" value="KRAB_A-box"/>
    <property type="match status" value="1"/>
</dbReference>
<dbReference type="PANTHER" id="PTHR45935:SF15">
    <property type="entry name" value="SCAN BOX DOMAIN-CONTAINING PROTEIN"/>
    <property type="match status" value="1"/>
</dbReference>